<gene>
    <name evidence="1" type="ORF">ACFOLH_02330</name>
</gene>
<dbReference type="InterPro" id="IPR029465">
    <property type="entry name" value="ATPgrasp_TupA"/>
</dbReference>
<protein>
    <submittedName>
        <fullName evidence="1">ATP-grasp fold amidoligase family protein</fullName>
    </submittedName>
</protein>
<evidence type="ECO:0000313" key="1">
    <source>
        <dbReference type="EMBL" id="MFC3687175.1"/>
    </source>
</evidence>
<accession>A0ABV7WCG7</accession>
<keyword evidence="2" id="KW-1185">Reference proteome</keyword>
<comment type="caution">
    <text evidence="1">The sequence shown here is derived from an EMBL/GenBank/DDBJ whole genome shotgun (WGS) entry which is preliminary data.</text>
</comment>
<dbReference type="SUPFAM" id="SSF56059">
    <property type="entry name" value="Glutathione synthetase ATP-binding domain-like"/>
    <property type="match status" value="1"/>
</dbReference>
<dbReference type="Proteomes" id="UP001595685">
    <property type="component" value="Unassembled WGS sequence"/>
</dbReference>
<reference evidence="2" key="1">
    <citation type="journal article" date="2019" name="Int. J. Syst. Evol. Microbiol.">
        <title>The Global Catalogue of Microorganisms (GCM) 10K type strain sequencing project: providing services to taxonomists for standard genome sequencing and annotation.</title>
        <authorList>
            <consortium name="The Broad Institute Genomics Platform"/>
            <consortium name="The Broad Institute Genome Sequencing Center for Infectious Disease"/>
            <person name="Wu L."/>
            <person name="Ma J."/>
        </authorList>
    </citation>
    <scope>NUCLEOTIDE SEQUENCE [LARGE SCALE GENOMIC DNA]</scope>
    <source>
        <strain evidence="2">NCAIM B.02333</strain>
    </source>
</reference>
<organism evidence="1 2">
    <name type="scientific">Aquipuribacter hungaricus</name>
    <dbReference type="NCBI Taxonomy" id="545624"/>
    <lineage>
        <taxon>Bacteria</taxon>
        <taxon>Bacillati</taxon>
        <taxon>Actinomycetota</taxon>
        <taxon>Actinomycetes</taxon>
        <taxon>Micrococcales</taxon>
        <taxon>Intrasporangiaceae</taxon>
        <taxon>Aquipuribacter</taxon>
    </lineage>
</organism>
<evidence type="ECO:0000313" key="2">
    <source>
        <dbReference type="Proteomes" id="UP001595685"/>
    </source>
</evidence>
<name>A0ABV7WCG7_9MICO</name>
<dbReference type="RefSeq" id="WP_340295902.1">
    <property type="nucleotide sequence ID" value="NZ_JBBEOI010000341.1"/>
</dbReference>
<dbReference type="Pfam" id="PF14305">
    <property type="entry name" value="ATPgrasp_TupA"/>
    <property type="match status" value="1"/>
</dbReference>
<dbReference type="EMBL" id="JBHRWW010000001">
    <property type="protein sequence ID" value="MFC3687175.1"/>
    <property type="molecule type" value="Genomic_DNA"/>
</dbReference>
<proteinExistence type="predicted"/>
<sequence>MPVHLRPLHASLAGTGGAVRRRLRRRAAAVVPVGVRRRVWYRRRFGRTFRSRAAVTFNDKVTWRILHDRRPLLEGTCDKLQMKEQAARLAGDLVRVPRTLWSGTDVAGLAGVGLPEHWVLKPNHSTQLVHMGHGRPDVDALRRTTAGWVEEDLAARTGEWAYRSARPLLLVEELVGEPGATPPDFKVFVYDGVPRLVLVHSGRSTDHRGRVYTPSWEPRPWAAGLPLGPDVPRPQRLDDMLAAAAALADGFDMLRVDFYEHDGVLWFGELTPYPGSGLVEMDRELDEELGRWWRLPELPA</sequence>